<sequence>MVKGMLFRCLIFLVGWSIASLSAANEQGFEIETLTVNSDMTVPAEFKVTLPASYGKKPNKQYVVLFDFHPRSHALLAGMQDWMSHNGDWPWLETIIVTAPDGHQGLGELKTLAIEEQGNQQLLDYFEQDLLPAIDKQYRTNGFRILNGFTGNAGLGLYTLINRPSLFNAYFVASPVLSKDFAYVIKDAPKKLAAMRGKPRFLFMSTSDSGFEQRQLDAFSQMEAIIKNSANEALDYRVKRFDGSYYMTQPVLATAHAIEALFDDYHRVLAADSEISKQGPQAIVAHYQFLSEQKYGFKVPATSSLIKLGDAHLEADPSKAIAVYKVAISDDPQAYIAYDAVADAYAKMGEIELAIKYQALALDITDHPFYQNKYTNKLAKYKEQSKL</sequence>
<feature type="signal peptide" evidence="1">
    <location>
        <begin position="1"/>
        <end position="23"/>
    </location>
</feature>
<comment type="caution">
    <text evidence="2">The sequence shown here is derived from an EMBL/GenBank/DDBJ whole genome shotgun (WGS) entry which is preliminary data.</text>
</comment>
<dbReference type="Proteomes" id="UP000604898">
    <property type="component" value="Unassembled WGS sequence"/>
</dbReference>
<evidence type="ECO:0000256" key="1">
    <source>
        <dbReference type="SAM" id="SignalP"/>
    </source>
</evidence>
<dbReference type="SUPFAM" id="SSF48452">
    <property type="entry name" value="TPR-like"/>
    <property type="match status" value="1"/>
</dbReference>
<gene>
    <name evidence="2" type="ORF">JMA39_20230</name>
</gene>
<evidence type="ECO:0008006" key="4">
    <source>
        <dbReference type="Google" id="ProtNLM"/>
    </source>
</evidence>
<dbReference type="RefSeq" id="WP_202723697.1">
    <property type="nucleotide sequence ID" value="NZ_BPEX01000004.1"/>
</dbReference>
<dbReference type="SUPFAM" id="SSF53474">
    <property type="entry name" value="alpha/beta-Hydrolases"/>
    <property type="match status" value="1"/>
</dbReference>
<protein>
    <recommendedName>
        <fullName evidence="4">Esterase</fullName>
    </recommendedName>
</protein>
<dbReference type="InterPro" id="IPR029058">
    <property type="entry name" value="AB_hydrolase_fold"/>
</dbReference>
<proteinExistence type="predicted"/>
<dbReference type="Pfam" id="PF00756">
    <property type="entry name" value="Esterase"/>
    <property type="match status" value="1"/>
</dbReference>
<dbReference type="InterPro" id="IPR011990">
    <property type="entry name" value="TPR-like_helical_dom_sf"/>
</dbReference>
<evidence type="ECO:0000313" key="2">
    <source>
        <dbReference type="EMBL" id="MBL4915423.1"/>
    </source>
</evidence>
<dbReference type="InterPro" id="IPR000801">
    <property type="entry name" value="Esterase-like"/>
</dbReference>
<feature type="chain" id="PRO_5045756266" description="Esterase" evidence="1">
    <location>
        <begin position="24"/>
        <end position="387"/>
    </location>
</feature>
<dbReference type="Gene3D" id="3.40.50.1820">
    <property type="entry name" value="alpha/beta hydrolase"/>
    <property type="match status" value="1"/>
</dbReference>
<keyword evidence="1" id="KW-0732">Signal</keyword>
<dbReference type="EMBL" id="JAESVD010000016">
    <property type="protein sequence ID" value="MBL4915423.1"/>
    <property type="molecule type" value="Genomic_DNA"/>
</dbReference>
<name>A0ABS1T3Q4_9GAMM</name>
<evidence type="ECO:0000313" key="3">
    <source>
        <dbReference type="Proteomes" id="UP000604898"/>
    </source>
</evidence>
<organism evidence="2 3">
    <name type="scientific">Shewanella schlegeliana</name>
    <dbReference type="NCBI Taxonomy" id="190308"/>
    <lineage>
        <taxon>Bacteria</taxon>
        <taxon>Pseudomonadati</taxon>
        <taxon>Pseudomonadota</taxon>
        <taxon>Gammaproteobacteria</taxon>
        <taxon>Alteromonadales</taxon>
        <taxon>Shewanellaceae</taxon>
        <taxon>Shewanella</taxon>
    </lineage>
</organism>
<accession>A0ABS1T3Q4</accession>
<keyword evidence="3" id="KW-1185">Reference proteome</keyword>
<dbReference type="Gene3D" id="1.25.40.10">
    <property type="entry name" value="Tetratricopeptide repeat domain"/>
    <property type="match status" value="1"/>
</dbReference>
<reference evidence="2 3" key="1">
    <citation type="submission" date="2021-01" db="EMBL/GenBank/DDBJ databases">
        <title>Genome sequence of Shewanella schlegeliana JCM 11561.</title>
        <authorList>
            <person name="Zhang H."/>
            <person name="Li C."/>
        </authorList>
    </citation>
    <scope>NUCLEOTIDE SEQUENCE [LARGE SCALE GENOMIC DNA]</scope>
    <source>
        <strain evidence="2 3">JCM 11561</strain>
    </source>
</reference>